<sequence>MKSAAAPSSTIVRLPLEVLEIFIQYSPISTQLAISRVCRFFHALSLRPLYRNVSLGSPAVVIACCKTLIANPSAAKAVRSLSISYTYYSASSNSLLSAYYSIIKRALTVPSGLHTLKLLVHDPYFVTLLNQHIFPALRQFECYLTPSIRLIDFLNRHPKITYLQISPNENTSKSAEQDCPLPTLDLPRLQYFAGNVQGVPCLGTACIIRAAILNWNIMDTDPDLAFSVLQRSSSATLALLSCRRRGWNLDLIEMVSLRLPGILSLHVFNILLVDSRPTQTYLDAIRSCLIRFPRLQRLEINCVDYWEMGNISCSLDEDLSTVTEWGEACLSLTEITLPHSNDLSWYKISERVWIPDPKHIAGAAWLSDAVASKQHHKWGAIAEGLKRTVTKTGTPPPESTDTIANVRVHLEDLLRSSTEATLIRDDRDRGRTPLIAEARRSV</sequence>
<keyword evidence="3" id="KW-1185">Reference proteome</keyword>
<dbReference type="OMA" id="CRRRGWN"/>
<organism evidence="2 3">
    <name type="scientific">Hypholoma sublateritium (strain FD-334 SS-4)</name>
    <dbReference type="NCBI Taxonomy" id="945553"/>
    <lineage>
        <taxon>Eukaryota</taxon>
        <taxon>Fungi</taxon>
        <taxon>Dikarya</taxon>
        <taxon>Basidiomycota</taxon>
        <taxon>Agaricomycotina</taxon>
        <taxon>Agaricomycetes</taxon>
        <taxon>Agaricomycetidae</taxon>
        <taxon>Agaricales</taxon>
        <taxon>Agaricineae</taxon>
        <taxon>Strophariaceae</taxon>
        <taxon>Hypholoma</taxon>
    </lineage>
</organism>
<gene>
    <name evidence="2" type="ORF">HYPSUDRAFT_193738</name>
</gene>
<dbReference type="InterPro" id="IPR001810">
    <property type="entry name" value="F-box_dom"/>
</dbReference>
<evidence type="ECO:0000313" key="3">
    <source>
        <dbReference type="Proteomes" id="UP000054270"/>
    </source>
</evidence>
<accession>A0A0D2LYR5</accession>
<dbReference type="PROSITE" id="PS50181">
    <property type="entry name" value="FBOX"/>
    <property type="match status" value="1"/>
</dbReference>
<evidence type="ECO:0000259" key="1">
    <source>
        <dbReference type="PROSITE" id="PS50181"/>
    </source>
</evidence>
<proteinExistence type="predicted"/>
<dbReference type="STRING" id="945553.A0A0D2LYR5"/>
<protein>
    <recommendedName>
        <fullName evidence="1">F-box domain-containing protein</fullName>
    </recommendedName>
</protein>
<feature type="domain" description="F-box" evidence="1">
    <location>
        <begin position="8"/>
        <end position="53"/>
    </location>
</feature>
<name>A0A0D2LYR5_HYPSF</name>
<dbReference type="Proteomes" id="UP000054270">
    <property type="component" value="Unassembled WGS sequence"/>
</dbReference>
<dbReference type="OrthoDB" id="3190489at2759"/>
<reference evidence="3" key="1">
    <citation type="submission" date="2014-04" db="EMBL/GenBank/DDBJ databases">
        <title>Evolutionary Origins and Diversification of the Mycorrhizal Mutualists.</title>
        <authorList>
            <consortium name="DOE Joint Genome Institute"/>
            <consortium name="Mycorrhizal Genomics Consortium"/>
            <person name="Kohler A."/>
            <person name="Kuo A."/>
            <person name="Nagy L.G."/>
            <person name="Floudas D."/>
            <person name="Copeland A."/>
            <person name="Barry K.W."/>
            <person name="Cichocki N."/>
            <person name="Veneault-Fourrey C."/>
            <person name="LaButti K."/>
            <person name="Lindquist E.A."/>
            <person name="Lipzen A."/>
            <person name="Lundell T."/>
            <person name="Morin E."/>
            <person name="Murat C."/>
            <person name="Riley R."/>
            <person name="Ohm R."/>
            <person name="Sun H."/>
            <person name="Tunlid A."/>
            <person name="Henrissat B."/>
            <person name="Grigoriev I.V."/>
            <person name="Hibbett D.S."/>
            <person name="Martin F."/>
        </authorList>
    </citation>
    <scope>NUCLEOTIDE SEQUENCE [LARGE SCALE GENOMIC DNA]</scope>
    <source>
        <strain evidence="3">FD-334 SS-4</strain>
    </source>
</reference>
<dbReference type="AlphaFoldDB" id="A0A0D2LYR5"/>
<evidence type="ECO:0000313" key="2">
    <source>
        <dbReference type="EMBL" id="KJA16018.1"/>
    </source>
</evidence>
<dbReference type="EMBL" id="KN817630">
    <property type="protein sequence ID" value="KJA16018.1"/>
    <property type="molecule type" value="Genomic_DNA"/>
</dbReference>